<accession>A0AA40EU83</accession>
<feature type="chain" id="PRO_5041397072" description="DOMON domain-containing protein" evidence="1">
    <location>
        <begin position="36"/>
        <end position="141"/>
    </location>
</feature>
<organism evidence="2 3">
    <name type="scientific">Schizothecium vesticola</name>
    <dbReference type="NCBI Taxonomy" id="314040"/>
    <lineage>
        <taxon>Eukaryota</taxon>
        <taxon>Fungi</taxon>
        <taxon>Dikarya</taxon>
        <taxon>Ascomycota</taxon>
        <taxon>Pezizomycotina</taxon>
        <taxon>Sordariomycetes</taxon>
        <taxon>Sordariomycetidae</taxon>
        <taxon>Sordariales</taxon>
        <taxon>Schizotheciaceae</taxon>
        <taxon>Schizothecium</taxon>
    </lineage>
</organism>
<keyword evidence="3" id="KW-1185">Reference proteome</keyword>
<name>A0AA40EU83_9PEZI</name>
<comment type="caution">
    <text evidence="2">The sequence shown here is derived from an EMBL/GenBank/DDBJ whole genome shotgun (WGS) entry which is preliminary data.</text>
</comment>
<keyword evidence="1" id="KW-0732">Signal</keyword>
<gene>
    <name evidence="2" type="ORF">B0T18DRAFT_134611</name>
</gene>
<protein>
    <recommendedName>
        <fullName evidence="4">DOMON domain-containing protein</fullName>
    </recommendedName>
</protein>
<dbReference type="Proteomes" id="UP001172155">
    <property type="component" value="Unassembled WGS sequence"/>
</dbReference>
<feature type="signal peptide" evidence="1">
    <location>
        <begin position="1"/>
        <end position="35"/>
    </location>
</feature>
<evidence type="ECO:0000256" key="1">
    <source>
        <dbReference type="SAM" id="SignalP"/>
    </source>
</evidence>
<evidence type="ECO:0000313" key="3">
    <source>
        <dbReference type="Proteomes" id="UP001172155"/>
    </source>
</evidence>
<evidence type="ECO:0000313" key="2">
    <source>
        <dbReference type="EMBL" id="KAK0745613.1"/>
    </source>
</evidence>
<sequence>MLPFNKLLVSKPHGGLHSLLSFFLVLLAHVAAVESATNNTSVSLAVAAFNGVNFQLLRLDASGTLFFSQAVNSTWQTVPDTIALTVKPKPNSPIGIVAWSPSGVAGDTSVRSSPPSAVLDAGSLTLRPSRFVHTTSTPPTR</sequence>
<reference evidence="2" key="1">
    <citation type="submission" date="2023-06" db="EMBL/GenBank/DDBJ databases">
        <title>Genome-scale phylogeny and comparative genomics of the fungal order Sordariales.</title>
        <authorList>
            <consortium name="Lawrence Berkeley National Laboratory"/>
            <person name="Hensen N."/>
            <person name="Bonometti L."/>
            <person name="Westerberg I."/>
            <person name="Brannstrom I.O."/>
            <person name="Guillou S."/>
            <person name="Cros-Aarteil S."/>
            <person name="Calhoun S."/>
            <person name="Haridas S."/>
            <person name="Kuo A."/>
            <person name="Mondo S."/>
            <person name="Pangilinan J."/>
            <person name="Riley R."/>
            <person name="LaButti K."/>
            <person name="Andreopoulos B."/>
            <person name="Lipzen A."/>
            <person name="Chen C."/>
            <person name="Yanf M."/>
            <person name="Daum C."/>
            <person name="Ng V."/>
            <person name="Clum A."/>
            <person name="Steindorff A."/>
            <person name="Ohm R."/>
            <person name="Martin F."/>
            <person name="Silar P."/>
            <person name="Natvig D."/>
            <person name="Lalanne C."/>
            <person name="Gautier V."/>
            <person name="Ament-velasquez S.L."/>
            <person name="Kruys A."/>
            <person name="Hutchinson M.I."/>
            <person name="Powell A.J."/>
            <person name="Barry K."/>
            <person name="Miller A.N."/>
            <person name="Grigoriev I.V."/>
            <person name="Debuchy R."/>
            <person name="Gladieux P."/>
            <person name="Thoren M.H."/>
            <person name="Johannesson H."/>
        </authorList>
    </citation>
    <scope>NUCLEOTIDE SEQUENCE</scope>
    <source>
        <strain evidence="2">SMH3187-1</strain>
    </source>
</reference>
<dbReference type="AlphaFoldDB" id="A0AA40EU83"/>
<dbReference type="EMBL" id="JAUKUD010000004">
    <property type="protein sequence ID" value="KAK0745613.1"/>
    <property type="molecule type" value="Genomic_DNA"/>
</dbReference>
<evidence type="ECO:0008006" key="4">
    <source>
        <dbReference type="Google" id="ProtNLM"/>
    </source>
</evidence>
<proteinExistence type="predicted"/>